<feature type="chain" id="PRO_5014733051" description="DUF1311 domain-containing protein" evidence="1">
    <location>
        <begin position="18"/>
        <end position="126"/>
    </location>
</feature>
<accession>A0A2K8QJF0</accession>
<dbReference type="AlphaFoldDB" id="A0A2K8QJF0"/>
<evidence type="ECO:0000313" key="2">
    <source>
        <dbReference type="EMBL" id="ATZ92860.1"/>
    </source>
</evidence>
<feature type="signal peptide" evidence="1">
    <location>
        <begin position="1"/>
        <end position="17"/>
    </location>
</feature>
<organism evidence="2 3">
    <name type="scientific">Dickeya fangzhongdai</name>
    <dbReference type="NCBI Taxonomy" id="1778540"/>
    <lineage>
        <taxon>Bacteria</taxon>
        <taxon>Pseudomonadati</taxon>
        <taxon>Pseudomonadota</taxon>
        <taxon>Gammaproteobacteria</taxon>
        <taxon>Enterobacterales</taxon>
        <taxon>Pectobacteriaceae</taxon>
        <taxon>Dickeya</taxon>
    </lineage>
</organism>
<dbReference type="GeneID" id="66563122"/>
<evidence type="ECO:0000313" key="3">
    <source>
        <dbReference type="Proteomes" id="UP000231901"/>
    </source>
</evidence>
<proteinExistence type="predicted"/>
<evidence type="ECO:0008006" key="4">
    <source>
        <dbReference type="Google" id="ProtNLM"/>
    </source>
</evidence>
<dbReference type="Proteomes" id="UP000231901">
    <property type="component" value="Chromosome"/>
</dbReference>
<dbReference type="RefSeq" id="WP_100848757.1">
    <property type="nucleotide sequence ID" value="NZ_BMJF01000011.1"/>
</dbReference>
<dbReference type="EMBL" id="CP025003">
    <property type="protein sequence ID" value="ATZ92860.1"/>
    <property type="molecule type" value="Genomic_DNA"/>
</dbReference>
<sequence length="126" mass="14859">MKFIIFVVLFLSFSSQAKDIQSCYDKKVTAYIQSCMEALAHDENKKYHDEYDSFIKSIRREDLANYNDFIESTNSAKVFWEKYIASECQAEGLLNIKDSPAYAIAYNECMIKAYRIRVTFYKNYPF</sequence>
<dbReference type="KEGG" id="dfn:CVE23_02030"/>
<keyword evidence="1" id="KW-0732">Signal</keyword>
<name>A0A2K8QJF0_9GAMM</name>
<evidence type="ECO:0000256" key="1">
    <source>
        <dbReference type="SAM" id="SignalP"/>
    </source>
</evidence>
<gene>
    <name evidence="2" type="ORF">CVE23_02030</name>
</gene>
<reference evidence="3" key="1">
    <citation type="journal article" date="2018" name="Genome Announc.">
        <title>Complete genome sequence of a Dickeya fangzhongdai type strain causing bleeding canker of pear tree trunks.</title>
        <authorList>
            <person name="Zhao Y."/>
            <person name="Tian Y."/>
            <person name="Li X."/>
            <person name="Hu B."/>
        </authorList>
    </citation>
    <scope>NUCLEOTIDE SEQUENCE [LARGE SCALE GENOMIC DNA]</scope>
    <source>
        <strain evidence="3">DSM 101947</strain>
    </source>
</reference>
<keyword evidence="3" id="KW-1185">Reference proteome</keyword>
<protein>
    <recommendedName>
        <fullName evidence="4">DUF1311 domain-containing protein</fullName>
    </recommendedName>
</protein>
<dbReference type="Gene3D" id="1.20.1270.180">
    <property type="match status" value="1"/>
</dbReference>